<dbReference type="Proteomes" id="UP000799444">
    <property type="component" value="Unassembled WGS sequence"/>
</dbReference>
<comment type="function">
    <text evidence="6">Component of the Mediator complex, a coactivator involved in the regulated transcription of nearly all RNA polymerase II-dependent genes. Mediator functions as a bridge to convey information from gene-specific regulatory proteins to the basal RNA polymerase II transcription machinery. Mediator is recruited to promoters by direct interactions with regulatory proteins and serves as a scaffold for the assembly of a functional preinitiation complex with RNA polymerase II and the general transcription factors.</text>
</comment>
<comment type="similarity">
    <text evidence="2 6">Belongs to the Mediator complex subunit 10 family.</text>
</comment>
<sequence>MAPQAPGPVNAVEARLKDIVQNLYNLIVQATDHQGLPTQDAMKREISSLVQNLVKLARTAPTVQIDLPREVTMYVEGSRNPDIFTREYVEMAQRMNQMLKGRSDAYALLRDCLARDIAGGIPELRGDVKTVVEATGGSLDV</sequence>
<dbReference type="Pfam" id="PF09748">
    <property type="entry name" value="Med10"/>
    <property type="match status" value="1"/>
</dbReference>
<gene>
    <name evidence="6" type="primary">MED10</name>
    <name evidence="7" type="ORF">EJ04DRAFT_560384</name>
</gene>
<evidence type="ECO:0000256" key="2">
    <source>
        <dbReference type="ARBA" id="ARBA00005389"/>
    </source>
</evidence>
<comment type="caution">
    <text evidence="7">The sequence shown here is derived from an EMBL/GenBank/DDBJ whole genome shotgun (WGS) entry which is preliminary data.</text>
</comment>
<evidence type="ECO:0000256" key="6">
    <source>
        <dbReference type="RuleBase" id="RU364146"/>
    </source>
</evidence>
<dbReference type="AlphaFoldDB" id="A0A9P4V7R2"/>
<keyword evidence="3 6" id="KW-0805">Transcription regulation</keyword>
<comment type="subunit">
    <text evidence="6">Component of the Mediator complex.</text>
</comment>
<reference evidence="7" key="1">
    <citation type="journal article" date="2020" name="Stud. Mycol.">
        <title>101 Dothideomycetes genomes: a test case for predicting lifestyles and emergence of pathogens.</title>
        <authorList>
            <person name="Haridas S."/>
            <person name="Albert R."/>
            <person name="Binder M."/>
            <person name="Bloem J."/>
            <person name="Labutti K."/>
            <person name="Salamov A."/>
            <person name="Andreopoulos B."/>
            <person name="Baker S."/>
            <person name="Barry K."/>
            <person name="Bills G."/>
            <person name="Bluhm B."/>
            <person name="Cannon C."/>
            <person name="Castanera R."/>
            <person name="Culley D."/>
            <person name="Daum C."/>
            <person name="Ezra D."/>
            <person name="Gonzalez J."/>
            <person name="Henrissat B."/>
            <person name="Kuo A."/>
            <person name="Liang C."/>
            <person name="Lipzen A."/>
            <person name="Lutzoni F."/>
            <person name="Magnuson J."/>
            <person name="Mondo S."/>
            <person name="Nolan M."/>
            <person name="Ohm R."/>
            <person name="Pangilinan J."/>
            <person name="Park H.-J."/>
            <person name="Ramirez L."/>
            <person name="Alfaro M."/>
            <person name="Sun H."/>
            <person name="Tritt A."/>
            <person name="Yoshinaga Y."/>
            <person name="Zwiers L.-H."/>
            <person name="Turgeon B."/>
            <person name="Goodwin S."/>
            <person name="Spatafora J."/>
            <person name="Crous P."/>
            <person name="Grigoriev I."/>
        </authorList>
    </citation>
    <scope>NUCLEOTIDE SEQUENCE</scope>
    <source>
        <strain evidence="7">CBS 125425</strain>
    </source>
</reference>
<dbReference type="GO" id="GO:0016592">
    <property type="term" value="C:mediator complex"/>
    <property type="evidence" value="ECO:0007669"/>
    <property type="project" value="InterPro"/>
</dbReference>
<dbReference type="OrthoDB" id="337270at2759"/>
<evidence type="ECO:0000256" key="3">
    <source>
        <dbReference type="ARBA" id="ARBA00023015"/>
    </source>
</evidence>
<comment type="subcellular location">
    <subcellularLocation>
        <location evidence="1 6">Nucleus</location>
    </subcellularLocation>
</comment>
<dbReference type="GO" id="GO:0003712">
    <property type="term" value="F:transcription coregulator activity"/>
    <property type="evidence" value="ECO:0007669"/>
    <property type="project" value="InterPro"/>
</dbReference>
<keyword evidence="6" id="KW-0010">Activator</keyword>
<organism evidence="7 8">
    <name type="scientific">Polyplosphaeria fusca</name>
    <dbReference type="NCBI Taxonomy" id="682080"/>
    <lineage>
        <taxon>Eukaryota</taxon>
        <taxon>Fungi</taxon>
        <taxon>Dikarya</taxon>
        <taxon>Ascomycota</taxon>
        <taxon>Pezizomycotina</taxon>
        <taxon>Dothideomycetes</taxon>
        <taxon>Pleosporomycetidae</taxon>
        <taxon>Pleosporales</taxon>
        <taxon>Tetraplosphaeriaceae</taxon>
        <taxon>Polyplosphaeria</taxon>
    </lineage>
</organism>
<keyword evidence="5 6" id="KW-0539">Nucleus</keyword>
<dbReference type="EMBL" id="ML996107">
    <property type="protein sequence ID" value="KAF2738705.1"/>
    <property type="molecule type" value="Genomic_DNA"/>
</dbReference>
<evidence type="ECO:0000256" key="4">
    <source>
        <dbReference type="ARBA" id="ARBA00023163"/>
    </source>
</evidence>
<evidence type="ECO:0000313" key="7">
    <source>
        <dbReference type="EMBL" id="KAF2738705.1"/>
    </source>
</evidence>
<name>A0A9P4V7R2_9PLEO</name>
<accession>A0A9P4V7R2</accession>
<evidence type="ECO:0000256" key="1">
    <source>
        <dbReference type="ARBA" id="ARBA00004123"/>
    </source>
</evidence>
<protein>
    <recommendedName>
        <fullName evidence="6">Mediator of RNA polymerase II transcription subunit 10</fullName>
    </recommendedName>
    <alternativeName>
        <fullName evidence="6">Mediator complex subunit 10</fullName>
    </alternativeName>
</protein>
<dbReference type="GO" id="GO:0006357">
    <property type="term" value="P:regulation of transcription by RNA polymerase II"/>
    <property type="evidence" value="ECO:0007669"/>
    <property type="project" value="InterPro"/>
</dbReference>
<dbReference type="InterPro" id="IPR019145">
    <property type="entry name" value="Mediator_Med10"/>
</dbReference>
<evidence type="ECO:0000313" key="8">
    <source>
        <dbReference type="Proteomes" id="UP000799444"/>
    </source>
</evidence>
<proteinExistence type="inferred from homology"/>
<keyword evidence="8" id="KW-1185">Reference proteome</keyword>
<keyword evidence="4 6" id="KW-0804">Transcription</keyword>
<evidence type="ECO:0000256" key="5">
    <source>
        <dbReference type="ARBA" id="ARBA00023242"/>
    </source>
</evidence>